<keyword evidence="1" id="KW-0337">GPI-anchor biosynthesis</keyword>
<evidence type="ECO:0000256" key="1">
    <source>
        <dbReference type="RuleBase" id="RU367138"/>
    </source>
</evidence>
<sequence length="272" mass="30257">LGLLIATGGLVWSTVGYLSTKQGLPVVNQALAWFLLLVSPTLPLLASLISAQTHFHRLLTVYLALAPPFLLLSISYEVLFYFCFGAVLFLALFLEQCWETRLPRTVTIQVDQQTYHPLVQHDLFTSGLFLFLTNVGFFGTGNIASVSSFSLEAVSRLTTIFDPFLMGALLIFKILIPFFLLSAVLGIINRIKGLPPMAMFLLVLSTTDIMTVHFFYLVKDTGSWLEIGTTISHFIIASLFVLFIIVLYLISQLFTNGVEISSLRPVLQKKVV</sequence>
<dbReference type="Proteomes" id="UP001150925">
    <property type="component" value="Unassembled WGS sequence"/>
</dbReference>
<comment type="caution">
    <text evidence="1">Lacks conserved residue(s) required for the propagation of feature annotation.</text>
</comment>
<feature type="transmembrane region" description="Helical" evidence="1">
    <location>
        <begin position="164"/>
        <end position="188"/>
    </location>
</feature>
<feature type="transmembrane region" description="Helical" evidence="1">
    <location>
        <begin position="230"/>
        <end position="250"/>
    </location>
</feature>
<dbReference type="GO" id="GO:0051377">
    <property type="term" value="F:mannose-ethanolamine phosphotransferase activity"/>
    <property type="evidence" value="ECO:0007669"/>
    <property type="project" value="UniProtKB-UniRule"/>
</dbReference>
<accession>A0A9W8ARG1</accession>
<comment type="function">
    <text evidence="1">Ethanolamine phosphate transferase involved in glycosylphosphatidylinositol-anchor biosynthesis. Transfers ethanolamine phosphate to the first alpha-1,4-linked mannose of the glycosylphosphatidylinositol precursor of GPI-anchor.</text>
</comment>
<dbReference type="EC" id="2.-.-.-" evidence="1"/>
<gene>
    <name evidence="3" type="primary">MCD4_1</name>
    <name evidence="3" type="ORF">IWQ62_005118</name>
</gene>
<dbReference type="OrthoDB" id="2748310at2759"/>
<evidence type="ECO:0000259" key="2">
    <source>
        <dbReference type="Pfam" id="PF04987"/>
    </source>
</evidence>
<feature type="non-terminal residue" evidence="3">
    <location>
        <position position="1"/>
    </location>
</feature>
<dbReference type="PANTHER" id="PTHR12250">
    <property type="entry name" value="PHOSPHATIDYLINOSITOL GLYCAN, CLASS N"/>
    <property type="match status" value="1"/>
</dbReference>
<keyword evidence="1" id="KW-0472">Membrane</keyword>
<keyword evidence="1" id="KW-1133">Transmembrane helix</keyword>
<reference evidence="3" key="1">
    <citation type="submission" date="2022-07" db="EMBL/GenBank/DDBJ databases">
        <title>Phylogenomic reconstructions and comparative analyses of Kickxellomycotina fungi.</title>
        <authorList>
            <person name="Reynolds N.K."/>
            <person name="Stajich J.E."/>
            <person name="Barry K."/>
            <person name="Grigoriev I.V."/>
            <person name="Crous P."/>
            <person name="Smith M.E."/>
        </authorList>
    </citation>
    <scope>NUCLEOTIDE SEQUENCE</scope>
    <source>
        <strain evidence="3">RSA 1196</strain>
    </source>
</reference>
<evidence type="ECO:0000313" key="4">
    <source>
        <dbReference type="Proteomes" id="UP001150925"/>
    </source>
</evidence>
<comment type="pathway">
    <text evidence="1">Glycolipid biosynthesis; glycosylphosphatidylinositol-anchor biosynthesis.</text>
</comment>
<feature type="domain" description="GPI ethanolamine phosphate transferase 1 C-terminal" evidence="2">
    <location>
        <begin position="9"/>
        <end position="223"/>
    </location>
</feature>
<comment type="similarity">
    <text evidence="1">Belongs to the PIGG/PIGN/PIGO family. PIGN subfamily.</text>
</comment>
<dbReference type="GO" id="GO:0005789">
    <property type="term" value="C:endoplasmic reticulum membrane"/>
    <property type="evidence" value="ECO:0007669"/>
    <property type="project" value="UniProtKB-SubCell"/>
</dbReference>
<proteinExistence type="inferred from homology"/>
<dbReference type="InterPro" id="IPR017852">
    <property type="entry name" value="GPI_EtnP_transferase_1_C"/>
</dbReference>
<dbReference type="Pfam" id="PF04987">
    <property type="entry name" value="PigN"/>
    <property type="match status" value="1"/>
</dbReference>
<keyword evidence="1" id="KW-0808">Transferase</keyword>
<name>A0A9W8ARG1_9FUNG</name>
<dbReference type="EMBL" id="JANBPY010001969">
    <property type="protein sequence ID" value="KAJ1957327.1"/>
    <property type="molecule type" value="Genomic_DNA"/>
</dbReference>
<comment type="caution">
    <text evidence="3">The sequence shown here is derived from an EMBL/GenBank/DDBJ whole genome shotgun (WGS) entry which is preliminary data.</text>
</comment>
<feature type="transmembrane region" description="Helical" evidence="1">
    <location>
        <begin position="123"/>
        <end position="144"/>
    </location>
</feature>
<dbReference type="GO" id="GO:0006506">
    <property type="term" value="P:GPI anchor biosynthetic process"/>
    <property type="evidence" value="ECO:0007669"/>
    <property type="project" value="UniProtKB-KW"/>
</dbReference>
<feature type="transmembrane region" description="Helical" evidence="1">
    <location>
        <begin position="200"/>
        <end position="218"/>
    </location>
</feature>
<protein>
    <recommendedName>
        <fullName evidence="1">GPI ethanolamine phosphate transferase 1</fullName>
        <ecNumber evidence="1">2.-.-.-</ecNumber>
    </recommendedName>
</protein>
<keyword evidence="1" id="KW-0812">Transmembrane</keyword>
<keyword evidence="4" id="KW-1185">Reference proteome</keyword>
<organism evidence="3 4">
    <name type="scientific">Dispira parvispora</name>
    <dbReference type="NCBI Taxonomy" id="1520584"/>
    <lineage>
        <taxon>Eukaryota</taxon>
        <taxon>Fungi</taxon>
        <taxon>Fungi incertae sedis</taxon>
        <taxon>Zoopagomycota</taxon>
        <taxon>Kickxellomycotina</taxon>
        <taxon>Dimargaritomycetes</taxon>
        <taxon>Dimargaritales</taxon>
        <taxon>Dimargaritaceae</taxon>
        <taxon>Dispira</taxon>
    </lineage>
</organism>
<dbReference type="InterPro" id="IPR007070">
    <property type="entry name" value="GPI_EtnP_transferase_1"/>
</dbReference>
<keyword evidence="1" id="KW-0256">Endoplasmic reticulum</keyword>
<feature type="transmembrane region" description="Helical" evidence="1">
    <location>
        <begin position="69"/>
        <end position="94"/>
    </location>
</feature>
<dbReference type="PANTHER" id="PTHR12250:SF0">
    <property type="entry name" value="GPI ETHANOLAMINE PHOSPHATE TRANSFERASE 1"/>
    <property type="match status" value="1"/>
</dbReference>
<feature type="transmembrane region" description="Helical" evidence="1">
    <location>
        <begin position="30"/>
        <end position="49"/>
    </location>
</feature>
<comment type="subcellular location">
    <subcellularLocation>
        <location evidence="1">Endoplasmic reticulum membrane</location>
        <topology evidence="1">Multi-pass membrane protein</topology>
    </subcellularLocation>
</comment>
<evidence type="ECO:0000313" key="3">
    <source>
        <dbReference type="EMBL" id="KAJ1957327.1"/>
    </source>
</evidence>
<dbReference type="AlphaFoldDB" id="A0A9W8ARG1"/>